<keyword evidence="2" id="KW-1185">Reference proteome</keyword>
<feature type="non-terminal residue" evidence="1">
    <location>
        <position position="59"/>
    </location>
</feature>
<feature type="non-terminal residue" evidence="1">
    <location>
        <position position="1"/>
    </location>
</feature>
<organism evidence="1 2">
    <name type="scientific">Genlisea aurea</name>
    <dbReference type="NCBI Taxonomy" id="192259"/>
    <lineage>
        <taxon>Eukaryota</taxon>
        <taxon>Viridiplantae</taxon>
        <taxon>Streptophyta</taxon>
        <taxon>Embryophyta</taxon>
        <taxon>Tracheophyta</taxon>
        <taxon>Spermatophyta</taxon>
        <taxon>Magnoliopsida</taxon>
        <taxon>eudicotyledons</taxon>
        <taxon>Gunneridae</taxon>
        <taxon>Pentapetalae</taxon>
        <taxon>asterids</taxon>
        <taxon>lamiids</taxon>
        <taxon>Lamiales</taxon>
        <taxon>Lentibulariaceae</taxon>
        <taxon>Genlisea</taxon>
    </lineage>
</organism>
<accession>S8CZU5</accession>
<evidence type="ECO:0000313" key="1">
    <source>
        <dbReference type="EMBL" id="EPS70631.1"/>
    </source>
</evidence>
<dbReference type="EMBL" id="AUSU01001609">
    <property type="protein sequence ID" value="EPS70631.1"/>
    <property type="molecule type" value="Genomic_DNA"/>
</dbReference>
<sequence>RKMVKRKRGTTRMKKTAIRNRKVLFPLLLAAIRSDPVDRDSIVKKCLNRLFHCLPHVEL</sequence>
<name>S8CZU5_9LAMI</name>
<reference evidence="1 2" key="1">
    <citation type="journal article" date="2013" name="BMC Genomics">
        <title>The miniature genome of a carnivorous plant Genlisea aurea contains a low number of genes and short non-coding sequences.</title>
        <authorList>
            <person name="Leushkin E.V."/>
            <person name="Sutormin R.A."/>
            <person name="Nabieva E.R."/>
            <person name="Penin A.A."/>
            <person name="Kondrashov A.S."/>
            <person name="Logacheva M.D."/>
        </authorList>
    </citation>
    <scope>NUCLEOTIDE SEQUENCE [LARGE SCALE GENOMIC DNA]</scope>
</reference>
<protein>
    <submittedName>
        <fullName evidence="1">Uncharacterized protein</fullName>
    </submittedName>
</protein>
<dbReference type="AlphaFoldDB" id="S8CZU5"/>
<proteinExistence type="predicted"/>
<dbReference type="Proteomes" id="UP000015453">
    <property type="component" value="Unassembled WGS sequence"/>
</dbReference>
<comment type="caution">
    <text evidence="1">The sequence shown here is derived from an EMBL/GenBank/DDBJ whole genome shotgun (WGS) entry which is preliminary data.</text>
</comment>
<gene>
    <name evidence="1" type="ORF">M569_04131</name>
</gene>
<evidence type="ECO:0000313" key="2">
    <source>
        <dbReference type="Proteomes" id="UP000015453"/>
    </source>
</evidence>